<evidence type="ECO:0000313" key="5">
    <source>
        <dbReference type="Proteomes" id="UP000654075"/>
    </source>
</evidence>
<feature type="non-terminal residue" evidence="4">
    <location>
        <position position="136"/>
    </location>
</feature>
<dbReference type="GO" id="GO:0046872">
    <property type="term" value="F:metal ion binding"/>
    <property type="evidence" value="ECO:0007669"/>
    <property type="project" value="UniProtKB-KW"/>
</dbReference>
<name>A0A813EB32_POLGL</name>
<dbReference type="PANTHER" id="PTHR12103:SF22">
    <property type="entry name" value="HAD-SUPERFAMILY HYDROLASE, SUBFAMILY IG, 5'-NUCLEOTIDASE"/>
    <property type="match status" value="1"/>
</dbReference>
<keyword evidence="1" id="KW-0479">Metal-binding</keyword>
<evidence type="ECO:0000313" key="4">
    <source>
        <dbReference type="EMBL" id="CAE8597456.1"/>
    </source>
</evidence>
<dbReference type="AlphaFoldDB" id="A0A813EB32"/>
<dbReference type="Proteomes" id="UP000654075">
    <property type="component" value="Unassembled WGS sequence"/>
</dbReference>
<sequence length="136" mass="15677">ATGHGGVWPTRRIFASRTLSMADIQVIGYDLDYTLVHYRVEAWEGAVYTEAQQILRRKGFDVEDLAFDPELIIRGLVIDQLLGNIVKVDRYGYVRKALHGMRMLSAEEVQAVYGKQRCRVDLREPRWSFLNTLFSV</sequence>
<dbReference type="InterPro" id="IPR008380">
    <property type="entry name" value="HAD-SF_hydro_IG_5-nucl"/>
</dbReference>
<reference evidence="4" key="1">
    <citation type="submission" date="2021-02" db="EMBL/GenBank/DDBJ databases">
        <authorList>
            <person name="Dougan E. K."/>
            <person name="Rhodes N."/>
            <person name="Thang M."/>
            <person name="Chan C."/>
        </authorList>
    </citation>
    <scope>NUCLEOTIDE SEQUENCE</scope>
</reference>
<dbReference type="InterPro" id="IPR036412">
    <property type="entry name" value="HAD-like_sf"/>
</dbReference>
<feature type="non-terminal residue" evidence="4">
    <location>
        <position position="1"/>
    </location>
</feature>
<dbReference type="OrthoDB" id="1729085at2759"/>
<protein>
    <recommendedName>
        <fullName evidence="6">5'-nucleotidase</fullName>
    </recommendedName>
</protein>
<keyword evidence="5" id="KW-1185">Reference proteome</keyword>
<dbReference type="Pfam" id="PF05761">
    <property type="entry name" value="5_nucleotid"/>
    <property type="match status" value="1"/>
</dbReference>
<comment type="caution">
    <text evidence="4">The sequence shown here is derived from an EMBL/GenBank/DDBJ whole genome shotgun (WGS) entry which is preliminary data.</text>
</comment>
<evidence type="ECO:0000256" key="2">
    <source>
        <dbReference type="ARBA" id="ARBA00022801"/>
    </source>
</evidence>
<dbReference type="PANTHER" id="PTHR12103">
    <property type="entry name" value="5'-NUCLEOTIDASE DOMAIN-CONTAINING"/>
    <property type="match status" value="1"/>
</dbReference>
<keyword evidence="2" id="KW-0378">Hydrolase</keyword>
<dbReference type="EMBL" id="CAJNNV010009508">
    <property type="protein sequence ID" value="CAE8597456.1"/>
    <property type="molecule type" value="Genomic_DNA"/>
</dbReference>
<gene>
    <name evidence="4" type="ORF">PGLA1383_LOCUS15900</name>
</gene>
<proteinExistence type="predicted"/>
<keyword evidence="3" id="KW-0460">Magnesium</keyword>
<evidence type="ECO:0000256" key="1">
    <source>
        <dbReference type="ARBA" id="ARBA00022723"/>
    </source>
</evidence>
<evidence type="ECO:0008006" key="6">
    <source>
        <dbReference type="Google" id="ProtNLM"/>
    </source>
</evidence>
<accession>A0A813EB32</accession>
<organism evidence="4 5">
    <name type="scientific">Polarella glacialis</name>
    <name type="common">Dinoflagellate</name>
    <dbReference type="NCBI Taxonomy" id="89957"/>
    <lineage>
        <taxon>Eukaryota</taxon>
        <taxon>Sar</taxon>
        <taxon>Alveolata</taxon>
        <taxon>Dinophyceae</taxon>
        <taxon>Suessiales</taxon>
        <taxon>Suessiaceae</taxon>
        <taxon>Polarella</taxon>
    </lineage>
</organism>
<evidence type="ECO:0000256" key="3">
    <source>
        <dbReference type="ARBA" id="ARBA00022842"/>
    </source>
</evidence>
<dbReference type="SUPFAM" id="SSF56784">
    <property type="entry name" value="HAD-like"/>
    <property type="match status" value="1"/>
</dbReference>
<dbReference type="GO" id="GO:0008253">
    <property type="term" value="F:5'-nucleotidase activity"/>
    <property type="evidence" value="ECO:0007669"/>
    <property type="project" value="TreeGrafter"/>
</dbReference>